<dbReference type="PANTHER" id="PTHR11361">
    <property type="entry name" value="DNA MISMATCH REPAIR PROTEIN MUTS FAMILY MEMBER"/>
    <property type="match status" value="1"/>
</dbReference>
<evidence type="ECO:0000256" key="1">
    <source>
        <dbReference type="ARBA" id="ARBA00022741"/>
    </source>
</evidence>
<dbReference type="EMBL" id="CP051680">
    <property type="protein sequence ID" value="QJD86386.1"/>
    <property type="molecule type" value="Genomic_DNA"/>
</dbReference>
<dbReference type="Proteomes" id="UP000502248">
    <property type="component" value="Chromosome"/>
</dbReference>
<dbReference type="Pfam" id="PF00488">
    <property type="entry name" value="MutS_V"/>
    <property type="match status" value="1"/>
</dbReference>
<sequence>MKPNLLHGSDEPTLQHPFNEQQLLQDLHLEPILKAMSRQDPNVYATMSKLLLDPLQDENTILRRQQVVKDTIRTPSLIHRMYEIVSDIDVQSAAYRAQMKPSFSRNVPIRDKLTTATALLDILLTKLRELRDLGAANKPLLLSKGLTDLVKMLEQTYTNEFLSAARTHHRYLQLAVQECRLSIGARIGNGLKGTGFTLRRIETASSFPLNRFKSGKSGSFLLGHDVKEIEESALSNVLRILKRFIDRCLNFTDLLRYESSFYVGCMNLYEDLVNRGCEVAFPLPLTSEERCFSFTGLYDPGLAIEFGRQPVTNELQADGKHVLMITGKNQGGKTTFLRSLGLAQLMMQSGMFVPASTYRASVCDRIFTHFTREEDKTMRSGKLDEELARLDQIVDHLTPRSLLLMNEPFASTTEREGSAIAMDLLSVCDELRLRVYIVTHFYELAGWAYAKLNHAVFLSPSRDNEGSHSYKLAYAEPSPTSYGEDLYNRIMTKPLG</sequence>
<protein>
    <recommendedName>
        <fullName evidence="4">DNA mismatch repair proteins mutS family domain-containing protein</fullName>
    </recommendedName>
</protein>
<dbReference type="InterPro" id="IPR000432">
    <property type="entry name" value="DNA_mismatch_repair_MutS_C"/>
</dbReference>
<dbReference type="PANTHER" id="PTHR11361:SF34">
    <property type="entry name" value="DNA MISMATCH REPAIR PROTEIN MSH1, MITOCHONDRIAL"/>
    <property type="match status" value="1"/>
</dbReference>
<keyword evidence="3" id="KW-0238">DNA-binding</keyword>
<dbReference type="GO" id="GO:0005524">
    <property type="term" value="F:ATP binding"/>
    <property type="evidence" value="ECO:0007669"/>
    <property type="project" value="UniProtKB-KW"/>
</dbReference>
<dbReference type="SMART" id="SM00534">
    <property type="entry name" value="MUTSac"/>
    <property type="match status" value="1"/>
</dbReference>
<evidence type="ECO:0000256" key="3">
    <source>
        <dbReference type="ARBA" id="ARBA00023125"/>
    </source>
</evidence>
<keyword evidence="6" id="KW-1185">Reference proteome</keyword>
<dbReference type="SUPFAM" id="SSF52540">
    <property type="entry name" value="P-loop containing nucleoside triphosphate hydrolases"/>
    <property type="match status" value="1"/>
</dbReference>
<dbReference type="InterPro" id="IPR027417">
    <property type="entry name" value="P-loop_NTPase"/>
</dbReference>
<dbReference type="Gene3D" id="3.40.50.300">
    <property type="entry name" value="P-loop containing nucleotide triphosphate hydrolases"/>
    <property type="match status" value="1"/>
</dbReference>
<dbReference type="RefSeq" id="WP_169282635.1">
    <property type="nucleotide sequence ID" value="NZ_CP051680.1"/>
</dbReference>
<dbReference type="KEGG" id="cheb:HH215_26615"/>
<dbReference type="GO" id="GO:0030983">
    <property type="term" value="F:mismatched DNA binding"/>
    <property type="evidence" value="ECO:0007669"/>
    <property type="project" value="InterPro"/>
</dbReference>
<feature type="domain" description="DNA mismatch repair proteins mutS family" evidence="4">
    <location>
        <begin position="320"/>
        <end position="492"/>
    </location>
</feature>
<evidence type="ECO:0000256" key="2">
    <source>
        <dbReference type="ARBA" id="ARBA00022840"/>
    </source>
</evidence>
<dbReference type="GO" id="GO:0005829">
    <property type="term" value="C:cytosol"/>
    <property type="evidence" value="ECO:0007669"/>
    <property type="project" value="TreeGrafter"/>
</dbReference>
<evidence type="ECO:0000313" key="5">
    <source>
        <dbReference type="EMBL" id="QJD86386.1"/>
    </source>
</evidence>
<organism evidence="5 6">
    <name type="scientific">Cohnella herbarum</name>
    <dbReference type="NCBI Taxonomy" id="2728023"/>
    <lineage>
        <taxon>Bacteria</taxon>
        <taxon>Bacillati</taxon>
        <taxon>Bacillota</taxon>
        <taxon>Bacilli</taxon>
        <taxon>Bacillales</taxon>
        <taxon>Paenibacillaceae</taxon>
        <taxon>Cohnella</taxon>
    </lineage>
</organism>
<name>A0A7Z2VNR6_9BACL</name>
<proteinExistence type="predicted"/>
<dbReference type="InterPro" id="IPR045076">
    <property type="entry name" value="MutS"/>
</dbReference>
<keyword evidence="2" id="KW-0067">ATP-binding</keyword>
<gene>
    <name evidence="5" type="ORF">HH215_26615</name>
</gene>
<reference evidence="5 6" key="1">
    <citation type="submission" date="2020-04" db="EMBL/GenBank/DDBJ databases">
        <title>Genome sequencing of novel species.</title>
        <authorList>
            <person name="Heo J."/>
            <person name="Kim S.-J."/>
            <person name="Kim J.-S."/>
            <person name="Hong S.-B."/>
            <person name="Kwon S.-W."/>
        </authorList>
    </citation>
    <scope>NUCLEOTIDE SEQUENCE [LARGE SCALE GENOMIC DNA]</scope>
    <source>
        <strain evidence="5 6">MFER-1</strain>
    </source>
</reference>
<dbReference type="GO" id="GO:0140664">
    <property type="term" value="F:ATP-dependent DNA damage sensor activity"/>
    <property type="evidence" value="ECO:0007669"/>
    <property type="project" value="InterPro"/>
</dbReference>
<evidence type="ECO:0000313" key="6">
    <source>
        <dbReference type="Proteomes" id="UP000502248"/>
    </source>
</evidence>
<dbReference type="GO" id="GO:0006298">
    <property type="term" value="P:mismatch repair"/>
    <property type="evidence" value="ECO:0007669"/>
    <property type="project" value="InterPro"/>
</dbReference>
<evidence type="ECO:0000259" key="4">
    <source>
        <dbReference type="SMART" id="SM00534"/>
    </source>
</evidence>
<keyword evidence="1" id="KW-0547">Nucleotide-binding</keyword>
<accession>A0A7Z2VNR6</accession>
<dbReference type="AlphaFoldDB" id="A0A7Z2VNR6"/>